<comment type="caution">
    <text evidence="2">The sequence shown here is derived from an EMBL/GenBank/DDBJ whole genome shotgun (WGS) entry which is preliminary data.</text>
</comment>
<evidence type="ECO:0000313" key="3">
    <source>
        <dbReference type="Proteomes" id="UP000019763"/>
    </source>
</evidence>
<evidence type="ECO:0000313" key="2">
    <source>
        <dbReference type="EMBL" id="EZG66851.1"/>
    </source>
</evidence>
<dbReference type="AlphaFoldDB" id="A0A023B6V8"/>
<accession>A0A023B6V8</accession>
<organism evidence="2 3">
    <name type="scientific">Gregarina niphandrodes</name>
    <name type="common">Septate eugregarine</name>
    <dbReference type="NCBI Taxonomy" id="110365"/>
    <lineage>
        <taxon>Eukaryota</taxon>
        <taxon>Sar</taxon>
        <taxon>Alveolata</taxon>
        <taxon>Apicomplexa</taxon>
        <taxon>Conoidasida</taxon>
        <taxon>Gregarinasina</taxon>
        <taxon>Eugregarinorida</taxon>
        <taxon>Gregarinidae</taxon>
        <taxon>Gregarina</taxon>
    </lineage>
</organism>
<reference evidence="2" key="1">
    <citation type="submission" date="2013-12" db="EMBL/GenBank/DDBJ databases">
        <authorList>
            <person name="Omoto C.K."/>
            <person name="Sibley D."/>
            <person name="Venepally P."/>
            <person name="Hadjithomas M."/>
            <person name="Karamycheva S."/>
            <person name="Brunk B."/>
            <person name="Roos D."/>
            <person name="Caler E."/>
            <person name="Lorenzi H."/>
        </authorList>
    </citation>
    <scope>NUCLEOTIDE SEQUENCE</scope>
</reference>
<name>A0A023B6V8_GRENI</name>
<dbReference type="RefSeq" id="XP_011130455.1">
    <property type="nucleotide sequence ID" value="XM_011132153.1"/>
</dbReference>
<proteinExistence type="predicted"/>
<sequence>MGCKYHLCALEGVRLWSNQQVCNGFKAALDDVNSRLQGLITQPEPAGSGVYPALVEQIRASVDPLAFMLHELKELDNLKALGDAPRLDQTPKPDDQTSTINSTPTINSTLPTPTKPTPAAVTKSLSVIQSRVQKVIQQCVRSDREFTMLRHRAVGSLQAITRSTESEHDLELENEMLRQLQTQVFRFTNDETQSIQRYTKKLGSLLVVHECCQCCATEVWSVKNSCDKNSCDKNSCDKNSCDKNSCDKN</sequence>
<protein>
    <submittedName>
        <fullName evidence="2">Uncharacterized protein</fullName>
    </submittedName>
</protein>
<feature type="compositionally biased region" description="Low complexity" evidence="1">
    <location>
        <begin position="97"/>
        <end position="117"/>
    </location>
</feature>
<feature type="region of interest" description="Disordered" evidence="1">
    <location>
        <begin position="83"/>
        <end position="117"/>
    </location>
</feature>
<dbReference type="EMBL" id="AFNH02000560">
    <property type="protein sequence ID" value="EZG66851.1"/>
    <property type="molecule type" value="Genomic_DNA"/>
</dbReference>
<dbReference type="VEuPathDB" id="CryptoDB:GNI_074840"/>
<keyword evidence="3" id="KW-1185">Reference proteome</keyword>
<dbReference type="Proteomes" id="UP000019763">
    <property type="component" value="Unassembled WGS sequence"/>
</dbReference>
<dbReference type="GeneID" id="22912740"/>
<evidence type="ECO:0000256" key="1">
    <source>
        <dbReference type="SAM" id="MobiDB-lite"/>
    </source>
</evidence>
<feature type="compositionally biased region" description="Basic and acidic residues" evidence="1">
    <location>
        <begin position="85"/>
        <end position="95"/>
    </location>
</feature>
<gene>
    <name evidence="2" type="ORF">GNI_074840</name>
</gene>